<feature type="region of interest" description="Disordered" evidence="11">
    <location>
        <begin position="273"/>
        <end position="294"/>
    </location>
</feature>
<keyword evidence="9" id="KW-0472">Membrane</keyword>
<keyword evidence="1" id="KW-1003">Cell membrane</keyword>
<reference evidence="13 14" key="1">
    <citation type="submission" date="2015-08" db="EMBL/GenBank/DDBJ databases">
        <authorList>
            <person name="Babu N.S."/>
            <person name="Beckwith C.J."/>
            <person name="Beseler K.G."/>
            <person name="Brison A."/>
            <person name="Carone J.V."/>
            <person name="Caskin T.P."/>
            <person name="Diamond M."/>
            <person name="Durham M.E."/>
            <person name="Foxe J.M."/>
            <person name="Go M."/>
            <person name="Henderson B.A."/>
            <person name="Jones I.B."/>
            <person name="McGettigan J.A."/>
            <person name="Micheletti S.J."/>
            <person name="Nasrallah M.E."/>
            <person name="Ortiz D."/>
            <person name="Piller C.R."/>
            <person name="Privatt S.R."/>
            <person name="Schneider S.L."/>
            <person name="Sharp S."/>
            <person name="Smith T.C."/>
            <person name="Stanton J.D."/>
            <person name="Ullery H.E."/>
            <person name="Wilson R.J."/>
            <person name="Serrano M.G."/>
            <person name="Buck G."/>
            <person name="Lee V."/>
            <person name="Wang Y."/>
            <person name="Carvalho R."/>
            <person name="Voegtly L."/>
            <person name="Shi R."/>
            <person name="Duckworth R."/>
            <person name="Johnson A."/>
            <person name="Loviza R."/>
            <person name="Walstead R."/>
            <person name="Shah Z."/>
            <person name="Kiflezghi M."/>
            <person name="Wade K."/>
            <person name="Ball S.L."/>
            <person name="Bradley K.W."/>
            <person name="Asai D.J."/>
            <person name="Bowman C.A."/>
            <person name="Russell D.A."/>
            <person name="Pope W.H."/>
            <person name="Jacobs-Sera D."/>
            <person name="Hendrix R.W."/>
            <person name="Hatfull G.F."/>
        </authorList>
    </citation>
    <scope>NUCLEOTIDE SEQUENCE [LARGE SCALE GENOMIC DNA]</scope>
    <source>
        <strain evidence="13 14">DSM 27648</strain>
    </source>
</reference>
<dbReference type="Gene3D" id="3.30.2010.10">
    <property type="entry name" value="Metalloproteases ('zincins'), catalytic domain"/>
    <property type="match status" value="1"/>
</dbReference>
<protein>
    <recommendedName>
        <fullName evidence="12">Peptidase M48 domain-containing protein</fullName>
    </recommendedName>
</protein>
<dbReference type="AlphaFoldDB" id="A0A0K1Q764"/>
<evidence type="ECO:0000259" key="12">
    <source>
        <dbReference type="Pfam" id="PF01435"/>
    </source>
</evidence>
<evidence type="ECO:0000256" key="5">
    <source>
        <dbReference type="ARBA" id="ARBA00022801"/>
    </source>
</evidence>
<evidence type="ECO:0000256" key="2">
    <source>
        <dbReference type="ARBA" id="ARBA00022670"/>
    </source>
</evidence>
<dbReference type="GO" id="GO:0046872">
    <property type="term" value="F:metal ion binding"/>
    <property type="evidence" value="ECO:0007669"/>
    <property type="project" value="UniProtKB-KW"/>
</dbReference>
<keyword evidence="8 10" id="KW-0482">Metalloprotease</keyword>
<evidence type="ECO:0000256" key="10">
    <source>
        <dbReference type="RuleBase" id="RU003983"/>
    </source>
</evidence>
<dbReference type="PANTHER" id="PTHR43221">
    <property type="entry name" value="PROTEASE HTPX"/>
    <property type="match status" value="1"/>
</dbReference>
<dbReference type="Proteomes" id="UP000064967">
    <property type="component" value="Chromosome"/>
</dbReference>
<keyword evidence="2 10" id="KW-0645">Protease</keyword>
<dbReference type="STRING" id="1391654.AKJ09_08241"/>
<feature type="domain" description="Peptidase M48" evidence="12">
    <location>
        <begin position="34"/>
        <end position="201"/>
    </location>
</feature>
<dbReference type="GO" id="GO:0006508">
    <property type="term" value="P:proteolysis"/>
    <property type="evidence" value="ECO:0007669"/>
    <property type="project" value="UniProtKB-KW"/>
</dbReference>
<evidence type="ECO:0000256" key="11">
    <source>
        <dbReference type="SAM" id="MobiDB-lite"/>
    </source>
</evidence>
<evidence type="ECO:0000256" key="4">
    <source>
        <dbReference type="ARBA" id="ARBA00022723"/>
    </source>
</evidence>
<evidence type="ECO:0000256" key="6">
    <source>
        <dbReference type="ARBA" id="ARBA00022833"/>
    </source>
</evidence>
<keyword evidence="14" id="KW-1185">Reference proteome</keyword>
<dbReference type="EMBL" id="CP012333">
    <property type="protein sequence ID" value="AKV01578.1"/>
    <property type="molecule type" value="Genomic_DNA"/>
</dbReference>
<gene>
    <name evidence="13" type="ORF">AKJ09_08241</name>
</gene>
<keyword evidence="7" id="KW-1133">Transmembrane helix</keyword>
<comment type="cofactor">
    <cofactor evidence="10">
        <name>Zn(2+)</name>
        <dbReference type="ChEBI" id="CHEBI:29105"/>
    </cofactor>
    <text evidence="10">Binds 1 zinc ion per subunit.</text>
</comment>
<dbReference type="Pfam" id="PF01435">
    <property type="entry name" value="Peptidase_M48"/>
    <property type="match status" value="1"/>
</dbReference>
<feature type="compositionally biased region" description="Low complexity" evidence="11">
    <location>
        <begin position="274"/>
        <end position="294"/>
    </location>
</feature>
<organism evidence="13 14">
    <name type="scientific">Labilithrix luteola</name>
    <dbReference type="NCBI Taxonomy" id="1391654"/>
    <lineage>
        <taxon>Bacteria</taxon>
        <taxon>Pseudomonadati</taxon>
        <taxon>Myxococcota</taxon>
        <taxon>Polyangia</taxon>
        <taxon>Polyangiales</taxon>
        <taxon>Labilitrichaceae</taxon>
        <taxon>Labilithrix</taxon>
    </lineage>
</organism>
<keyword evidence="3" id="KW-0812">Transmembrane</keyword>
<keyword evidence="4" id="KW-0479">Metal-binding</keyword>
<dbReference type="PANTHER" id="PTHR43221:SF2">
    <property type="entry name" value="PROTEASE HTPX HOMOLOG"/>
    <property type="match status" value="1"/>
</dbReference>
<evidence type="ECO:0000313" key="14">
    <source>
        <dbReference type="Proteomes" id="UP000064967"/>
    </source>
</evidence>
<evidence type="ECO:0000256" key="3">
    <source>
        <dbReference type="ARBA" id="ARBA00022692"/>
    </source>
</evidence>
<evidence type="ECO:0000313" key="13">
    <source>
        <dbReference type="EMBL" id="AKV01578.1"/>
    </source>
</evidence>
<evidence type="ECO:0000256" key="8">
    <source>
        <dbReference type="ARBA" id="ARBA00023049"/>
    </source>
</evidence>
<dbReference type="GO" id="GO:0004222">
    <property type="term" value="F:metalloendopeptidase activity"/>
    <property type="evidence" value="ECO:0007669"/>
    <property type="project" value="InterPro"/>
</dbReference>
<dbReference type="InterPro" id="IPR050083">
    <property type="entry name" value="HtpX_protease"/>
</dbReference>
<accession>A0A0K1Q764</accession>
<evidence type="ECO:0000256" key="1">
    <source>
        <dbReference type="ARBA" id="ARBA00022475"/>
    </source>
</evidence>
<dbReference type="KEGG" id="llu:AKJ09_08241"/>
<keyword evidence="5 10" id="KW-0378">Hydrolase</keyword>
<proteinExistence type="inferred from homology"/>
<dbReference type="InterPro" id="IPR001915">
    <property type="entry name" value="Peptidase_M48"/>
</dbReference>
<comment type="similarity">
    <text evidence="10">Belongs to the peptidase M48 family.</text>
</comment>
<evidence type="ECO:0000256" key="7">
    <source>
        <dbReference type="ARBA" id="ARBA00022989"/>
    </source>
</evidence>
<name>A0A0K1Q764_9BACT</name>
<evidence type="ECO:0000256" key="9">
    <source>
        <dbReference type="ARBA" id="ARBA00023136"/>
    </source>
</evidence>
<sequence length="294" mass="32554">MAVYERGGAIASARGRAERCLVVGAGVLRGFRVGALKGVLAHEFGHFKNEDTAGGASSLSVRRSMLQMLVSLIQGGAAAWYNTAWFFATKYHQVFLRISQGASRLKEVLDDRWAITAYGSKPFVAGFEHVIRRSIEHDAYVQRTVEEVTSKNYALANLFTYVPETPPDAGECDKAVREALEREADEYDSHPPPKKRIELARALHVEHTSEPGDDRDAWELLDDRDGLEARLTDRVCDAVAENHAVVLRRAAKQHSQRLRAAFLRVFATGRASRHASVTSSRKSSSSTRARSTAM</sequence>
<keyword evidence="6 10" id="KW-0862">Zinc</keyword>